<dbReference type="InterPro" id="IPR011708">
    <property type="entry name" value="DNA_pol3_alpha_NTPase_dom"/>
</dbReference>
<dbReference type="SUPFAM" id="SSF89550">
    <property type="entry name" value="PHP domain-like"/>
    <property type="match status" value="1"/>
</dbReference>
<dbReference type="SMART" id="SM00481">
    <property type="entry name" value="POLIIIAc"/>
    <property type="match status" value="1"/>
</dbReference>
<reference evidence="8 9" key="1">
    <citation type="journal article" date="2017" name="Genome Announc.">
        <title>Complete Genome Sequences of Two Acetylene-Fermenting Pelobacter acetylenicus Strains.</title>
        <authorList>
            <person name="Sutton J.M."/>
            <person name="Baesman S.M."/>
            <person name="Fierst J.L."/>
            <person name="Poret-Peterson A.T."/>
            <person name="Oremland R.S."/>
            <person name="Dunlap D.S."/>
            <person name="Akob D.M."/>
        </authorList>
    </citation>
    <scope>NUCLEOTIDE SEQUENCE [LARGE SCALE GENOMIC DNA]</scope>
    <source>
        <strain evidence="8 9">DSM 3247</strain>
    </source>
</reference>
<dbReference type="Pfam" id="PF07733">
    <property type="entry name" value="DNA_pol3_alpha"/>
    <property type="match status" value="1"/>
</dbReference>
<evidence type="ECO:0000256" key="6">
    <source>
        <dbReference type="ARBA" id="ARBA00049244"/>
    </source>
</evidence>
<evidence type="ECO:0000256" key="2">
    <source>
        <dbReference type="ARBA" id="ARBA00022679"/>
    </source>
</evidence>
<dbReference type="Pfam" id="PF14579">
    <property type="entry name" value="HHH_6"/>
    <property type="match status" value="1"/>
</dbReference>
<keyword evidence="2" id="KW-0808">Transferase</keyword>
<evidence type="ECO:0000313" key="9">
    <source>
        <dbReference type="Proteomes" id="UP000182264"/>
    </source>
</evidence>
<keyword evidence="9" id="KW-1185">Reference proteome</keyword>
<dbReference type="GO" id="GO:0008408">
    <property type="term" value="F:3'-5' exonuclease activity"/>
    <property type="evidence" value="ECO:0007669"/>
    <property type="project" value="InterPro"/>
</dbReference>
<dbReference type="AlphaFoldDB" id="A0A1L3GJ70"/>
<dbReference type="RefSeq" id="WP_072287591.1">
    <property type="nucleotide sequence ID" value="NZ_CP015518.1"/>
</dbReference>
<evidence type="ECO:0000256" key="5">
    <source>
        <dbReference type="ARBA" id="ARBA00022932"/>
    </source>
</evidence>
<proteinExistence type="predicted"/>
<feature type="domain" description="Polymerase/histidinol phosphatase N-terminal" evidence="7">
    <location>
        <begin position="4"/>
        <end position="71"/>
    </location>
</feature>
<dbReference type="InterPro" id="IPR004013">
    <property type="entry name" value="PHP_dom"/>
</dbReference>
<protein>
    <recommendedName>
        <fullName evidence="1">DNA-directed DNA polymerase</fullName>
        <ecNumber evidence="1">2.7.7.7</ecNumber>
    </recommendedName>
</protein>
<dbReference type="Proteomes" id="UP000182264">
    <property type="component" value="Chromosome"/>
</dbReference>
<dbReference type="PANTHER" id="PTHR32294">
    <property type="entry name" value="DNA POLYMERASE III SUBUNIT ALPHA"/>
    <property type="match status" value="1"/>
</dbReference>
<keyword evidence="5" id="KW-0239">DNA-directed DNA polymerase</keyword>
<evidence type="ECO:0000256" key="1">
    <source>
        <dbReference type="ARBA" id="ARBA00012417"/>
    </source>
</evidence>
<evidence type="ECO:0000313" key="8">
    <source>
        <dbReference type="EMBL" id="APG25748.1"/>
    </source>
</evidence>
<dbReference type="InterPro" id="IPR040982">
    <property type="entry name" value="DNA_pol3_finger"/>
</dbReference>
<dbReference type="InterPro" id="IPR029460">
    <property type="entry name" value="DNAPol_HHH"/>
</dbReference>
<dbReference type="Pfam" id="PF02811">
    <property type="entry name" value="PHP"/>
    <property type="match status" value="1"/>
</dbReference>
<dbReference type="Pfam" id="PF17657">
    <property type="entry name" value="DNA_pol3_finger"/>
    <property type="match status" value="1"/>
</dbReference>
<dbReference type="NCBIfam" id="TIGR00594">
    <property type="entry name" value="polc"/>
    <property type="match status" value="1"/>
</dbReference>
<dbReference type="Gene3D" id="3.20.20.140">
    <property type="entry name" value="Metal-dependent hydrolases"/>
    <property type="match status" value="1"/>
</dbReference>
<evidence type="ECO:0000256" key="3">
    <source>
        <dbReference type="ARBA" id="ARBA00022695"/>
    </source>
</evidence>
<dbReference type="InterPro" id="IPR003141">
    <property type="entry name" value="Pol/His_phosphatase_N"/>
</dbReference>
<dbReference type="CDD" id="cd04485">
    <property type="entry name" value="DnaE_OBF"/>
    <property type="match status" value="1"/>
</dbReference>
<dbReference type="InterPro" id="IPR004805">
    <property type="entry name" value="DnaE2/DnaE/PolC"/>
</dbReference>
<gene>
    <name evidence="8" type="ORF">A7E75_12550</name>
</gene>
<dbReference type="EC" id="2.7.7.7" evidence="1"/>
<evidence type="ECO:0000256" key="4">
    <source>
        <dbReference type="ARBA" id="ARBA00022705"/>
    </source>
</evidence>
<dbReference type="Gene3D" id="1.10.150.870">
    <property type="match status" value="1"/>
</dbReference>
<sequence length="1010" mass="112430">MSFTHLHVHSAYSPNWGLHAPAVLCAAARSAGMTHLALTDRNGLYGIPRFVEEAKKAGIAPLIGAEAVSGTQRAVLLVKNQNGYAVLCRLLSALHARQPFDLADALTTFREGLYILSDDVTLLQTLAEQSRAGLYVEISPGHHMERAMALARRLALPPVATTRAVYLGDEDIETHRVLRAIAGNTTLPRLRPGDCAATADFLRTEAQIRALFPHCPEALENTARIAANCQTEWDFSRTIFPRFRDLADRQAAALLEQRAQKGALWRYGRLDDKITARLDKELTIIRDKGFAHYFLVVEELAKRSPRTCGRGSAAASLVAYCLGITHVDPLRYNLFFERFLNEERIDPPDIDIDFPWDERDGVIDFAFRHHGTDRAAMVANQIGFKSRGAVREVAKVFGIPADEIKAVTGRLSSHGSPQRGIASMGSHPLFCGESRSSDWRRILAIASRLDGPLRHLGQHCGGLVIVPDDIRQYVPVELSASGRPLIQWEKDQAEAAGLVKIDILGNRSLAVIRDALAAVARHTGNTIDYRDWQPLADAGTRALLCAGDTIGCFYIESPATRQLLKKMWNGRPLPDEDTLFEHLVMASSIIRPAANIFIREFVARMHGKPWRHLHPLLAPILDETYGLAVYQEQITRIAMALAGFSAGEGDRLRKIISKKDRDQSLDDQRQRFMDGGARSGVAEAVLSKVWRQVLSFAGYSFCKPHSASYALVSCKAAWLKANHPAEFMAAVISNGGGYYTTLGYLSEARRLGLTILPPDINVSDWAYHGKGQRLRVGLMQIASAGRQTTEHILRERNRGGDFRDFEDFLRRLPQLPAADVTTLIKAGCFDALEGCRQRPRLIWRLLDLHQRPAERDNGQLFIAEPPPSPTLPAYDQATLHRQELETLGLPVARHPLEPFAAIIRNRRLIPASDLKRWVGRHVTLAGWWVTGKPIRTGKGQPMEFATFEDATALFDATFFPAAYARFCKKLGQPRPYLIKGVVEEEFGVATVNVMWLGFLDEEDQNGKRRE</sequence>
<name>A0A1L3GJ70_SYNAC</name>
<keyword evidence="3" id="KW-0548">Nucleotidyltransferase</keyword>
<dbReference type="GO" id="GO:0006260">
    <property type="term" value="P:DNA replication"/>
    <property type="evidence" value="ECO:0007669"/>
    <property type="project" value="UniProtKB-KW"/>
</dbReference>
<comment type="catalytic activity">
    <reaction evidence="6">
        <text>DNA(n) + a 2'-deoxyribonucleoside 5'-triphosphate = DNA(n+1) + diphosphate</text>
        <dbReference type="Rhea" id="RHEA:22508"/>
        <dbReference type="Rhea" id="RHEA-COMP:17339"/>
        <dbReference type="Rhea" id="RHEA-COMP:17340"/>
        <dbReference type="ChEBI" id="CHEBI:33019"/>
        <dbReference type="ChEBI" id="CHEBI:61560"/>
        <dbReference type="ChEBI" id="CHEBI:173112"/>
        <dbReference type="EC" id="2.7.7.7"/>
    </reaction>
</comment>
<organism evidence="8 9">
    <name type="scientific">Syntrophotalea acetylenica</name>
    <name type="common">Pelobacter acetylenicus</name>
    <dbReference type="NCBI Taxonomy" id="29542"/>
    <lineage>
        <taxon>Bacteria</taxon>
        <taxon>Pseudomonadati</taxon>
        <taxon>Thermodesulfobacteriota</taxon>
        <taxon>Desulfuromonadia</taxon>
        <taxon>Desulfuromonadales</taxon>
        <taxon>Syntrophotaleaceae</taxon>
        <taxon>Syntrophotalea</taxon>
    </lineage>
</organism>
<evidence type="ECO:0000259" key="7">
    <source>
        <dbReference type="SMART" id="SM00481"/>
    </source>
</evidence>
<accession>A0A1L3GJ70</accession>
<dbReference type="InterPro" id="IPR016195">
    <property type="entry name" value="Pol/histidinol_Pase-like"/>
</dbReference>
<keyword evidence="4" id="KW-0235">DNA replication</keyword>
<dbReference type="EMBL" id="CP015518">
    <property type="protein sequence ID" value="APG25748.1"/>
    <property type="molecule type" value="Genomic_DNA"/>
</dbReference>
<dbReference type="GO" id="GO:0003887">
    <property type="term" value="F:DNA-directed DNA polymerase activity"/>
    <property type="evidence" value="ECO:0007669"/>
    <property type="project" value="UniProtKB-KW"/>
</dbReference>